<evidence type="ECO:0000256" key="12">
    <source>
        <dbReference type="ARBA" id="ARBA00023180"/>
    </source>
</evidence>
<feature type="domain" description="Cadherin" evidence="16">
    <location>
        <begin position="4670"/>
        <end position="4768"/>
    </location>
</feature>
<evidence type="ECO:0000313" key="18">
    <source>
        <dbReference type="Proteomes" id="UP000594262"/>
    </source>
</evidence>
<evidence type="ECO:0000259" key="16">
    <source>
        <dbReference type="PROSITE" id="PS50268"/>
    </source>
</evidence>
<dbReference type="PROSITE" id="PS50268">
    <property type="entry name" value="CADHERIN_2"/>
    <property type="match status" value="56"/>
</dbReference>
<evidence type="ECO:0000256" key="13">
    <source>
        <dbReference type="PROSITE-ProRule" id="PRU00043"/>
    </source>
</evidence>
<dbReference type="FunFam" id="2.60.40.60:FF:000104">
    <property type="entry name" value="cadherin-23 isoform X1"/>
    <property type="match status" value="1"/>
</dbReference>
<dbReference type="Pfam" id="PF00028">
    <property type="entry name" value="Cadherin"/>
    <property type="match status" value="37"/>
</dbReference>
<dbReference type="InterPro" id="IPR020894">
    <property type="entry name" value="Cadherin_CS"/>
</dbReference>
<feature type="domain" description="Cadherin" evidence="16">
    <location>
        <begin position="386"/>
        <end position="482"/>
    </location>
</feature>
<feature type="domain" description="Cadherin" evidence="16">
    <location>
        <begin position="3431"/>
        <end position="3541"/>
    </location>
</feature>
<feature type="domain" description="Cadherin" evidence="16">
    <location>
        <begin position="4991"/>
        <end position="5073"/>
    </location>
</feature>
<feature type="domain" description="Cadherin" evidence="16">
    <location>
        <begin position="2408"/>
        <end position="2513"/>
    </location>
</feature>
<feature type="domain" description="Cadherin" evidence="16">
    <location>
        <begin position="75"/>
        <end position="189"/>
    </location>
</feature>
<dbReference type="GO" id="GO:0007156">
    <property type="term" value="P:homophilic cell adhesion via plasma membrane adhesion molecules"/>
    <property type="evidence" value="ECO:0007669"/>
    <property type="project" value="InterPro"/>
</dbReference>
<sequence>MTGIEEELTYFGLDSITGKLTLQKPLDFEERKLFTLFISAFNVDENGLMVPNTENEAKKFEVDVLDVNDVLPAFTKSEYWIQIRDSSPIGMQILTLSATDLDGPEEFFYSILHGNDDELYQINPSTGVLEITKSLKDADNATLNVSVTNNGGSHEDTCLVHLAITKDAASIFTQAQYSVSIQEGVQPQFLVNLNISITDPAIEISFENPTHNDLFEINQETGDVSTKVQLNYEDSPEYNLVIKATDGQFISTVIVTVSVINIDDEGPTITSELTGTFSVQENAPMGTIVGYIEANDPDSPNLIFTISTTPPPLAARRKRAATALPFEMLSSNGTGFLVVTSTLDASTQSVYQIYITVADSAGNLFPEPLHRSIVIQDINDNAPQFNQTEYRFSVSEDTAIGTTIGQLFASDIDINATLTYNAPGDQQKFRVNNQSEIVVQSELDFETRRTVRFVVLVSDGTLIGITNVIVDILPVFEHKPIFEGPFVYDFKENTPVGKIFQVEARSADQCLDPCTMTFEITNETVLTRDGTTVNVTDFLQIEASDGTVSLLRSLDSVYSEIQVVVKASWGLTWNSTTITIYIQDINNNPPEFIGEPYSAIIAEDSALGTTVISVSTKDGDFGDNAEAEYRLIQNNLSELDYQIRVPFYIHPTSGLITKSSPHLMDFEQVQNYTLVVEARDKGRPSLASYALVDVQIIDVNDNRPVISPTFYQVVVHEDAPIGHQVVQIQAEDKDSGILGDLVYSLTTEDSRFTISSTTGMITVNASLASDVEQIITLSVSVSDKGGLSSLTEAMVNITILQTVRSAPRFSQSVYTFDYAEGTNLFLIQFIWPALEVTDSDSDRITLKVISDYGDLFGIDQTTRKITLNQILDFETQRHYSFMVEASDDSTPPYTDACQVIVNVLDRVDEIPVFTTPTNFVVNISETTPVGHTIAFLHVDDQDTASQLDGGMQFQLLGDTDPYELKVNKLNAYILLKTPLHCAQQQMVLQVEARDAQNFKTNPNTFITVNVMDSNDNCPMFIAPLYKATLTEDSLYPNLFPVKANDLDCDQNKKTIEYSLAHPSEHVELHPTTGMLSIVTPFDYENTTRVEFTAIATDINKQSCQGFTKIVFDILNINDHDPVFVSTNRFSFFEDTPVGTQVFKVEVEDKDAGQNSMQFSIRPNSVYWDHFQITSDGSIFLMKQLDYENLMAGSKYNISIQVIDTDLSPMKVVFQTIEFSILDVNDHKPVFTSEDHLFEINEEFSENVFIGCVKAIDADGTSPNNNISYSIFDTVFSDSFTIDSNGCIHTTNLTIDVDNLLHKSQRFIKLPLYVTAQDHGIPLLESSTTLTIDVLNINDNAPVFHQPKVNISILEILPIGSEITKLQASDVDMNDLTYHLLNITDDASSENTFSIDSRSGIIALERELDFNHQHNYTLFVNVTDGKYHSQCRIFITIINVDNHQPKFHIANYEITISEQTPVGPSVLLTVTASDLDGGKIEYSLEDSDFFDINPNTGDITLKQSLDYETQKLHVLKAIAINKVGDNQFTGTANVFVNIVDANDHRPVFNETEKSVYLKENLPIGSFVESVSATDADSGFNSKIKYEILEALTVLRDNIIASFPSSPFTIDEQSGNIYLQAPLDAEIVIRYVLTISAKDQGDPVLISTNNAIITVHLNDTNDHCPVFQQPSYQTTINETFAPGKSILKVSAEDSDISSTIYYYIFGTPYFITDQFGEISLNKTLPDYKDYPRHDFYVEASDQSARPCRSRVPIRIDILNVNTHQPTIKTTTTTYRVPENTAVLERIFEFQAEDLDGDTLVYSLESVDENPVPFDVIHTKGTVFLTEALDYEKQNRYVFRINVKDGLFTTSKEFTVLVINVNDNEPTFNRVNYIFSVVEESPAGTNVGCVQGTDVEDQSNLRYDLTYIRGSSSAEVFSINQTTGCIQTTSSLDMEQYHTHWLRANVYDTGVPALTDVATVEIQVTDINDNPPNVVWLPTNLYLSEDTHVPTTLFPIQVTDKDSGDNARVLVQWKAGSSTSSFYLDSSSPISNGRFDGQFMLVKKLNYEEASTHVVDFVFFDMGFPQNSVSRNVTIHVLNTNDNRPRFEKPFYNITLPEDYPLHEVFLNVSAADDDMDSKLRYEIQDTTQNTFTINPITGELSLNQTLDFELQKTHTISVTVTDQEHLSRIANTIVQITVSNVNDNSPRFTHDQQNITVNILPDEPVGSLLLTLTATDVDSVTNEELTFRVAPIPTQPPEVFAAPSLIPGLPFTLDSKTGEIRLSRHLTDHDPVVFYFTVQVFDEDQKSDLMVIIIKQVLGNTLPKFDADTYVFTIAENTISGDLQIAVTANDLDSGNSGKLTYQIITIEKNLPFGIENKTGELIQKESLNFEQQKSYTFVVQAIDHGYPQRSTSALVKINVLDQNEVPIFTKTQYETRISETTLPGQPIVLLSTLDIDSGIDGQLDMEISGKSSDFFRVESNTGAILLNKTLNFNIKSRYELTVSLRDKGTPSLASPEKANVTILVTKDMNNGPTFNDTRYIFYVQENQKGVFGKVFVNHDQSSTLVLEIPSQADKSMFSLTNDGTLSIVGNLDREVSPVHHFLIEVYETTAQSVVNRAVVTVHVNDVNDNLPKASIKEIDESIPESTLAGSIISVFQVTDADTSKNQLFVSWLSPKQDHFALLQNGSTVMLVLSKELDYETSKRHQFIISISDDIEDDNEDIIPVSIQVTDVNEFAPVFDQSSYTVSIFQNSTIGQQLLTINATDADASEQNSRITYNILPQFSDRIRLNETTGVVTQIGSFENTEQTVFHFTIIAKDSGTPSIRSETTLTIIVIQQNLNAPTFTKTFYNKDILENSMIGLTVLKFEASDKDKVGKPLIFAISSGDPDSHFRISPDGSLLINKNIDREQIQDFNLDITLRDSGAPVLYSPQNAIVRIKILDQNDNKPVFNTTNTVSILETQPIDQSFVMLSATDEDSGLFGQIEYYFQEANLLEEFNLNENTGQISARKLLKPGVVNLYVGARDGGGNTAQHTIKLTIGDVNSPPVFSPSENTISVSESIEVGATVITLEANDVDQDDELEYSFAPEMQTFDSFEIVGDKVVIAQTLDYETKNSYLVGIVAKDKARSSSNIFRLTINVVDKFFKPAFNQSLYETRMSESSEVNTEVLQMKVTSESTVSFTIISQQPNAQSFEISPTGLITLKKPLDYENNEKHRLVIRASVSIDTYSDAVVIVNVINENEHRPQFNQDSYQFSIRSPTFNNTVVGTIIASDADKGSFGEIIYQITSEDDTLPFVLDQNHIITTSDLLFAQKSRYTLEVKATDGGDLSSNNVEVIINVVDNTDRIPYFQPTIIEQNIAEDTSSGTSLLQLTANDPDTGIYGQLTFSINPSDDASIFSLDEMSGDLSLKADQKLDFAIKQKYVLIVRVTDGVGLTSLGTVILNVVDKNNHAPIFQQLQYKAFIADTAPVGLSITKVHATDKDVVTGHLIFYWIISGNGGQYFDIHGQNGEVKLKKIIEPDMEQKLFTLEIEAFNRLADNTEIVSVNKTKVIIEILSQTSLYIPTFQQTEYNKTIQEPGELDQIQLRVSATISDDRIAETIRYNIQDSKYNDVFRIDPLSGDITLRKSLDREQNDLYVFTVIAFTTFHGEQDKATVLIKVSDANDHFPIPINREYERTIDIEENLPVGSSVLTISTSDEDLGENQEVQFTIKSGNTGNMFEISNNDGILRVKLPLDFESEPKRYVLKVSISDSGNPPRTNPQDMTVTINILNSNDNRPRFDQQQYQTNINETIDENQLILTVNARDADSDKLEYALQGTESEKFRIDSESGQLFTNSSDFNANMQNKFCFLVKVTDGKFSAYSNIIINVLDINNNDPVIINQDRIINIPENLNPGTILKVIEVEDEDQKNSGQLSITIISGNQNLFSISNKNLLILSGDLDFESESQYSITLQATDSGSPPKKSQPVTFQIIVENVNDNTPSISINPEVDLQEGNYNSKEVLTFRITDADGSLNPLSVNLLGEESLFTIQKVSESDYNLLVTGNIDFETKREYALTLIVSDGKFTNVSTINVNILDVNEQPVVPVTSYKVNMSEAAPTNTIVAQIQASDADTGINGKLIYILVTDTNQFTINTETGLIRLVSPLDYETQQQYLLRVSVSDHELQALSNVLVLVNVLPINEHSPTIYTSSKIVTVLENNPLEYKIFANDSDSHLNYLCCRFSIKYQSTPGLFELVEEPGNPELVTLRNTRVLDYEEEQIHIVTVEARDGESPSRVAVTGVQIIIEDQNDHSPIFGQIPQTLRIPETYPIDSIVAFIPVTDLDSGVNAEIGLSFESGNTNGDFELTLNHALVVKNALNVQRTSSYNLVIVAKDQGTPSRDNKTSIKVEIIKENIHPPAFAVTLVRRSIDEGVYDDREIYRAVATDQDGDSLQYTLLGQMPGINITADGAVEISGSFLVKEKQDYSVVIQASDGRSSATMVLQLEILDINEAPEFSEEEITIEIPEQTPVNSLLNVLKATDNDLADNANLSYEVISGNGNNIIRINDDGAVILATQLDYESKNSYRFVIQVKDGGSPSLTANIDFNLNIRNSNEHVPVFDVKQYNFTKPENTVFVETFTARDVDSNTNIVYSLETLSNFRGMFKINFNTGEVVNEAILDYEKYEEIIFNVIATDGKYEAFTQVVIKLTNTNDNKPAFIKTSYNIPVSETTSIDQLLVTLETLDPDEDQVSLSFDSGNNDETFRIQDHGIYLNKKLDFKVQSIYQLSVNASDGLFTADQKAEIVIRVLNENNLPPVFGQSSVEISVNEYVDDVDIYTALATDGDSLEPLSYSLRGGLGYFQIDRNNGTVRIIRPLDHKIISQIAVNIIASDGYLQSVMTLVIDVEDVNEKPAFRQTEYEISLSDATSVGTFLVHLQASDPDSTSNSRLTYQLISDNSKGAFELETSTGNLKLAKKLDHHRNSSFVLQARVSDQGQPALSSDNLATINIQVFLDEIIVPYFRKSIYNERTVENEDFRFFSDVIIPNPHQKVEYSLTEEPTDGQKYLQINKDNGEVTNFVKLDYEKVKIIFATIYVADQKTPDVKGQASLFVNIEDKNEFAPEIRDESVEIEIPENAISGTVLFNFEGYATDNDTSNQGISFRILNRDEFFIIENGTNLILNKTLDYETSTAHSISVQAIDSGIPALRSTNTINVNIKVLNVNEFSPEFPDNLREININENLNIAETFKATDEDRDEVITYSIDETSQYTFEINQDTGVLRNTTRMDYEQVPQYTITIFATDSGLRSNHTILLINLQDMNDNTPTFDPQTYSIKILETTPVNLTLLTVSASDSDSVSEGNIEYYLTKDSDKFRINHQTGDLSLIQPIDFETHDNEYILQVIAKDEGTSHTSEAVNITVQIIDQNDNAPDFGSSGEKITFTETKEINQFVFKVTASDDDLNDQITFSIIGDSPYFNINSTTGVITNIKPIDYEKPYEKSFHLFIKASDSAGTSSTIRIEIITLDQNDNPPSFNQTTYTVQLPMSSNFVVKILASDPDNGANGQLVFEINPPIPGFTIDSTGLVTVDNISALQDIEQIDLKIRVRDSGSPPFYAKQNAIAYITINGRPEPTVVSPTSSMFNLPENAAVGSNVTQIVARINGGHGKVFYFIKDPIEANFFSIDMETGVIKTTKLFDRKKQNVHKFSVIMENTLERTKMTFFNIIVNIIDINDNRPVFESQSKDIFIEESTGIDRLIAVVRATDKDSGENSRITYTITNAADNDDKFKIDEYGSIRLKNKLKFSEKEFYNLDIIATDNAAENSLSSDILTLRITVKETPKVEQPQALVEIPVNDYFEQQPKEVNIELQPDDPGDEDYGYYSMLPRMSWYQVNYQANTNKNGLRKYLAYSVTLDAQQSQQGGTRKRRALDNQNGTVFDPQSVQFEIGSQSECPDPRNKDVPCNGPVQQGKKFRYELTAGKVGENEVRSNRTVNRENATSTDDTVVTATSITLEPFVDLSSGNIHYMIGLVIMGVLLVICITIISFLVYYNGYWNESYDTLYPPSSASSFTLPMQINDRLIARSRSGSIETTSSQGLQPPFMGPNSKRRKAPDKSRSSSSASNSSRASRTGSGASDGSYYVPRAARYNSPTYDYRESGYFHDVIRAKQVEFEREGIAYDEPDDYNDGHAHTNQGHSPPYKEENVPTKNFTYMDVNDIAFTRKGSPIFFEVDPEVPSNMQKRPVTGPGLESDPAIVDPQKGTPETATLETDLPAY</sequence>
<dbReference type="SMART" id="SM00112">
    <property type="entry name" value="CA"/>
    <property type="match status" value="56"/>
</dbReference>
<feature type="domain" description="Cadherin" evidence="16">
    <location>
        <begin position="1972"/>
        <end position="2084"/>
    </location>
</feature>
<evidence type="ECO:0000256" key="8">
    <source>
        <dbReference type="ARBA" id="ARBA00022889"/>
    </source>
</evidence>
<evidence type="ECO:0000256" key="7">
    <source>
        <dbReference type="ARBA" id="ARBA00022837"/>
    </source>
</evidence>
<feature type="domain" description="Cadherin" evidence="16">
    <location>
        <begin position="2927"/>
        <end position="3025"/>
    </location>
</feature>
<feature type="region of interest" description="Disordered" evidence="14">
    <location>
        <begin position="6180"/>
        <end position="6217"/>
    </location>
</feature>
<feature type="compositionally biased region" description="Polar residues" evidence="14">
    <location>
        <begin position="6030"/>
        <end position="6040"/>
    </location>
</feature>
<proteinExistence type="predicted"/>
<evidence type="ECO:0000256" key="15">
    <source>
        <dbReference type="SAM" id="Phobius"/>
    </source>
</evidence>
<keyword evidence="10 15" id="KW-0472">Membrane</keyword>
<name>A0A7M5XET6_9CNID</name>
<feature type="region of interest" description="Disordered" evidence="14">
    <location>
        <begin position="6121"/>
        <end position="6144"/>
    </location>
</feature>
<feature type="domain" description="Cadherin" evidence="16">
    <location>
        <begin position="810"/>
        <end position="913"/>
    </location>
</feature>
<feature type="domain" description="Cadherin" evidence="16">
    <location>
        <begin position="2085"/>
        <end position="2186"/>
    </location>
</feature>
<dbReference type="InterPro" id="IPR002126">
    <property type="entry name" value="Cadherin-like_dom"/>
</dbReference>
<feature type="domain" description="Cadherin" evidence="16">
    <location>
        <begin position="1447"/>
        <end position="1547"/>
    </location>
</feature>
<dbReference type="Gene3D" id="2.60.40.60">
    <property type="entry name" value="Cadherins"/>
    <property type="match status" value="56"/>
</dbReference>
<feature type="domain" description="Cadherin" evidence="16">
    <location>
        <begin position="2718"/>
        <end position="2822"/>
    </location>
</feature>
<feature type="domain" description="Cadherin" evidence="16">
    <location>
        <begin position="4380"/>
        <end position="4467"/>
    </location>
</feature>
<feature type="domain" description="Cadherin" evidence="16">
    <location>
        <begin position="1344"/>
        <end position="1446"/>
    </location>
</feature>
<dbReference type="PANTHER" id="PTHR24026">
    <property type="entry name" value="FAT ATYPICAL CADHERIN-RELATED"/>
    <property type="match status" value="1"/>
</dbReference>
<feature type="domain" description="Cadherin" evidence="16">
    <location>
        <begin position="915"/>
        <end position="1020"/>
    </location>
</feature>
<feature type="domain" description="Cadherin" evidence="16">
    <location>
        <begin position="4161"/>
        <end position="4268"/>
    </location>
</feature>
<keyword evidence="9 15" id="KW-1133">Transmembrane helix</keyword>
<protein>
    <recommendedName>
        <fullName evidence="16">Cadherin domain-containing protein</fullName>
    </recommendedName>
</protein>
<dbReference type="CDD" id="cd11304">
    <property type="entry name" value="Cadherin_repeat"/>
    <property type="match status" value="52"/>
</dbReference>
<evidence type="ECO:0000256" key="10">
    <source>
        <dbReference type="ARBA" id="ARBA00023136"/>
    </source>
</evidence>
<keyword evidence="11" id="KW-1015">Disulfide bond</keyword>
<dbReference type="FunFam" id="2.60.40.60:FF:000279">
    <property type="entry name" value="Protocadherin-16, putative"/>
    <property type="match status" value="1"/>
</dbReference>
<keyword evidence="8" id="KW-0130">Cell adhesion</keyword>
<dbReference type="FunFam" id="2.60.40.60:FF:000020">
    <property type="entry name" value="Dachsous cadherin-related 1b"/>
    <property type="match status" value="2"/>
</dbReference>
<feature type="domain" description="Cadherin" evidence="16">
    <location>
        <begin position="10"/>
        <end position="74"/>
    </location>
</feature>
<evidence type="ECO:0000256" key="5">
    <source>
        <dbReference type="ARBA" id="ARBA00022729"/>
    </source>
</evidence>
<feature type="region of interest" description="Disordered" evidence="14">
    <location>
        <begin position="6030"/>
        <end position="6083"/>
    </location>
</feature>
<comment type="subcellular location">
    <subcellularLocation>
        <location evidence="1">Cell membrane</location>
        <topology evidence="1">Single-pass membrane protein</topology>
    </subcellularLocation>
</comment>
<evidence type="ECO:0000313" key="17">
    <source>
        <dbReference type="EnsemblMetazoa" id="CLYHEMP022156.1"/>
    </source>
</evidence>
<evidence type="ECO:0000256" key="14">
    <source>
        <dbReference type="SAM" id="MobiDB-lite"/>
    </source>
</evidence>
<evidence type="ECO:0000256" key="9">
    <source>
        <dbReference type="ARBA" id="ARBA00022989"/>
    </source>
</evidence>
<feature type="compositionally biased region" description="Low complexity" evidence="14">
    <location>
        <begin position="6060"/>
        <end position="6081"/>
    </location>
</feature>
<feature type="domain" description="Cadherin" evidence="16">
    <location>
        <begin position="4059"/>
        <end position="4160"/>
    </location>
</feature>
<accession>A0A7M5XET6</accession>
<dbReference type="GO" id="GO:0005886">
    <property type="term" value="C:plasma membrane"/>
    <property type="evidence" value="ECO:0007669"/>
    <property type="project" value="UniProtKB-SubCell"/>
</dbReference>
<feature type="domain" description="Cadherin" evidence="16">
    <location>
        <begin position="5581"/>
        <end position="5683"/>
    </location>
</feature>
<keyword evidence="5" id="KW-0732">Signal</keyword>
<evidence type="ECO:0000256" key="2">
    <source>
        <dbReference type="ARBA" id="ARBA00022475"/>
    </source>
</evidence>
<evidence type="ECO:0000256" key="6">
    <source>
        <dbReference type="ARBA" id="ARBA00022737"/>
    </source>
</evidence>
<feature type="domain" description="Cadherin" evidence="16">
    <location>
        <begin position="3648"/>
        <end position="3755"/>
    </location>
</feature>
<dbReference type="FunFam" id="2.60.40.60:FF:000058">
    <property type="entry name" value="FAT atypical cadherin 3"/>
    <property type="match status" value="1"/>
</dbReference>
<feature type="domain" description="Cadherin" evidence="16">
    <location>
        <begin position="3855"/>
        <end position="3958"/>
    </location>
</feature>
<feature type="domain" description="Cadherin" evidence="16">
    <location>
        <begin position="2189"/>
        <end position="2303"/>
    </location>
</feature>
<dbReference type="FunFam" id="2.60.40.60:FF:000116">
    <property type="entry name" value="Dachsous cadherin-related 2"/>
    <property type="match status" value="2"/>
</dbReference>
<feature type="domain" description="Cadherin" evidence="16">
    <location>
        <begin position="1666"/>
        <end position="1765"/>
    </location>
</feature>
<reference evidence="17" key="1">
    <citation type="submission" date="2021-01" db="UniProtKB">
        <authorList>
            <consortium name="EnsemblMetazoa"/>
        </authorList>
    </citation>
    <scope>IDENTIFICATION</scope>
</reference>
<keyword evidence="3" id="KW-0245">EGF-like domain</keyword>
<dbReference type="GO" id="GO:0005509">
    <property type="term" value="F:calcium ion binding"/>
    <property type="evidence" value="ECO:0007669"/>
    <property type="project" value="UniProtKB-UniRule"/>
</dbReference>
<keyword evidence="12" id="KW-0325">Glycoprotein</keyword>
<dbReference type="PANTHER" id="PTHR24026:SF126">
    <property type="entry name" value="PROTOCADHERIN FAT 4"/>
    <property type="match status" value="1"/>
</dbReference>
<feature type="domain" description="Cadherin" evidence="16">
    <location>
        <begin position="5684"/>
        <end position="5791"/>
    </location>
</feature>
<dbReference type="FunFam" id="2.60.40.60:FF:000033">
    <property type="entry name" value="FAT atypical cadherin 1"/>
    <property type="match status" value="1"/>
</dbReference>
<organism evidence="17 18">
    <name type="scientific">Clytia hemisphaerica</name>
    <dbReference type="NCBI Taxonomy" id="252671"/>
    <lineage>
        <taxon>Eukaryota</taxon>
        <taxon>Metazoa</taxon>
        <taxon>Cnidaria</taxon>
        <taxon>Hydrozoa</taxon>
        <taxon>Hydroidolina</taxon>
        <taxon>Leptothecata</taxon>
        <taxon>Obeliida</taxon>
        <taxon>Clytiidae</taxon>
        <taxon>Clytia</taxon>
    </lineage>
</organism>
<feature type="domain" description="Cadherin" evidence="16">
    <location>
        <begin position="5496"/>
        <end position="5579"/>
    </location>
</feature>
<feature type="domain" description="Cadherin" evidence="16">
    <location>
        <begin position="4468"/>
        <end position="4571"/>
    </location>
</feature>
<keyword evidence="2" id="KW-1003">Cell membrane</keyword>
<feature type="domain" description="Cadherin" evidence="16">
    <location>
        <begin position="5179"/>
        <end position="5275"/>
    </location>
</feature>
<feature type="domain" description="Cadherin" evidence="16">
    <location>
        <begin position="3224"/>
        <end position="3325"/>
    </location>
</feature>
<evidence type="ECO:0000256" key="11">
    <source>
        <dbReference type="ARBA" id="ARBA00023157"/>
    </source>
</evidence>
<dbReference type="GO" id="GO:0007163">
    <property type="term" value="P:establishment or maintenance of cell polarity"/>
    <property type="evidence" value="ECO:0007669"/>
    <property type="project" value="UniProtKB-ARBA"/>
</dbReference>
<feature type="domain" description="Cadherin" evidence="16">
    <location>
        <begin position="5380"/>
        <end position="5480"/>
    </location>
</feature>
<dbReference type="SUPFAM" id="SSF49313">
    <property type="entry name" value="Cadherin-like"/>
    <property type="match status" value="56"/>
</dbReference>
<dbReference type="FunFam" id="2.60.40.60:FF:000039">
    <property type="entry name" value="FAT atypical cadherin 3"/>
    <property type="match status" value="1"/>
</dbReference>
<feature type="domain" description="Cadherin" evidence="16">
    <location>
        <begin position="3026"/>
        <end position="3125"/>
    </location>
</feature>
<feature type="transmembrane region" description="Helical" evidence="15">
    <location>
        <begin position="5969"/>
        <end position="5993"/>
    </location>
</feature>
<keyword evidence="18" id="KW-1185">Reference proteome</keyword>
<feature type="domain" description="Cadherin" evidence="16">
    <location>
        <begin position="4587"/>
        <end position="4669"/>
    </location>
</feature>
<evidence type="ECO:0000256" key="3">
    <source>
        <dbReference type="ARBA" id="ARBA00022536"/>
    </source>
</evidence>
<feature type="domain" description="Cadherin" evidence="16">
    <location>
        <begin position="1021"/>
        <end position="1123"/>
    </location>
</feature>
<feature type="domain" description="Cadherin" evidence="16">
    <location>
        <begin position="482"/>
        <end position="592"/>
    </location>
</feature>
<dbReference type="Proteomes" id="UP000594262">
    <property type="component" value="Unplaced"/>
</dbReference>
<keyword evidence="6" id="KW-0677">Repeat</keyword>
<feature type="domain" description="Cadherin" evidence="16">
    <location>
        <begin position="173"/>
        <end position="269"/>
    </location>
</feature>
<dbReference type="FunFam" id="2.60.40.60:FF:000013">
    <property type="entry name" value="Cadherin EGF LAG seven-pass G-type receptor"/>
    <property type="match status" value="1"/>
</dbReference>
<feature type="domain" description="Cadherin" evidence="16">
    <location>
        <begin position="3756"/>
        <end position="3854"/>
    </location>
</feature>
<feature type="domain" description="Cadherin" evidence="16">
    <location>
        <begin position="4791"/>
        <end position="4864"/>
    </location>
</feature>
<feature type="domain" description="Cadherin" evidence="16">
    <location>
        <begin position="2823"/>
        <end position="2927"/>
    </location>
</feature>
<dbReference type="EnsemblMetazoa" id="CLYHEMT022156.1">
    <property type="protein sequence ID" value="CLYHEMP022156.1"/>
    <property type="gene ID" value="CLYHEMG022156"/>
</dbReference>
<feature type="domain" description="Cadherin" evidence="16">
    <location>
        <begin position="1123"/>
        <end position="1230"/>
    </location>
</feature>
<feature type="domain" description="Cadherin" evidence="16">
    <location>
        <begin position="1548"/>
        <end position="1665"/>
    </location>
</feature>
<feature type="domain" description="Cadherin" evidence="16">
    <location>
        <begin position="3542"/>
        <end position="3645"/>
    </location>
</feature>
<feature type="domain" description="Cadherin" evidence="16">
    <location>
        <begin position="593"/>
        <end position="710"/>
    </location>
</feature>
<feature type="domain" description="Cadherin" evidence="16">
    <location>
        <begin position="707"/>
        <end position="809"/>
    </location>
</feature>
<feature type="domain" description="Cadherin" evidence="16">
    <location>
        <begin position="1231"/>
        <end position="1343"/>
    </location>
</feature>
<keyword evidence="7 13" id="KW-0106">Calcium</keyword>
<feature type="domain" description="Cadherin" evidence="16">
    <location>
        <begin position="2304"/>
        <end position="2407"/>
    </location>
</feature>
<dbReference type="FunFam" id="2.60.40.60:FF:000015">
    <property type="entry name" value="FAT atypical cadherin 1"/>
    <property type="match status" value="4"/>
</dbReference>
<feature type="domain" description="Cadherin" evidence="16">
    <location>
        <begin position="4269"/>
        <end position="4372"/>
    </location>
</feature>
<feature type="domain" description="Cadherin" evidence="16">
    <location>
        <begin position="1766"/>
        <end position="1865"/>
    </location>
</feature>
<dbReference type="PROSITE" id="PS00232">
    <property type="entry name" value="CADHERIN_1"/>
    <property type="match status" value="13"/>
</dbReference>
<evidence type="ECO:0000256" key="4">
    <source>
        <dbReference type="ARBA" id="ARBA00022692"/>
    </source>
</evidence>
<feature type="domain" description="Cadherin" evidence="16">
    <location>
        <begin position="2535"/>
        <end position="2612"/>
    </location>
</feature>
<feature type="domain" description="Cadherin" evidence="16">
    <location>
        <begin position="3958"/>
        <end position="4061"/>
    </location>
</feature>
<feature type="domain" description="Cadherin" evidence="16">
    <location>
        <begin position="5276"/>
        <end position="5379"/>
    </location>
</feature>
<feature type="domain" description="Cadherin" evidence="16">
    <location>
        <begin position="2620"/>
        <end position="2717"/>
    </location>
</feature>
<feature type="domain" description="Cadherin" evidence="16">
    <location>
        <begin position="1866"/>
        <end position="1971"/>
    </location>
</feature>
<feature type="domain" description="Cadherin" evidence="16">
    <location>
        <begin position="271"/>
        <end position="385"/>
    </location>
</feature>
<feature type="domain" description="Cadherin" evidence="16">
    <location>
        <begin position="5074"/>
        <end position="5178"/>
    </location>
</feature>
<dbReference type="OrthoDB" id="189446at2759"/>
<evidence type="ECO:0000256" key="1">
    <source>
        <dbReference type="ARBA" id="ARBA00004162"/>
    </source>
</evidence>
<dbReference type="InterPro" id="IPR015919">
    <property type="entry name" value="Cadherin-like_sf"/>
</dbReference>
<feature type="domain" description="Cadherin" evidence="16">
    <location>
        <begin position="3326"/>
        <end position="3430"/>
    </location>
</feature>
<feature type="domain" description="Cadherin" evidence="16">
    <location>
        <begin position="4865"/>
        <end position="4971"/>
    </location>
</feature>
<keyword evidence="4 15" id="KW-0812">Transmembrane</keyword>
<dbReference type="PRINTS" id="PR00205">
    <property type="entry name" value="CADHERIN"/>
</dbReference>
<feature type="domain" description="Cadherin" evidence="16">
    <location>
        <begin position="3126"/>
        <end position="3223"/>
    </location>
</feature>